<feature type="binding site" evidence="8">
    <location>
        <position position="118"/>
    </location>
    <ligand>
        <name>Fe cation</name>
        <dbReference type="ChEBI" id="CHEBI:24875"/>
    </ligand>
</feature>
<gene>
    <name evidence="9" type="ORF">C4532_13560</name>
</gene>
<dbReference type="PANTHER" id="PTHR33202">
    <property type="entry name" value="ZINC UPTAKE REGULATION PROTEIN"/>
    <property type="match status" value="1"/>
</dbReference>
<comment type="caution">
    <text evidence="9">The sequence shown here is derived from an EMBL/GenBank/DDBJ whole genome shotgun (WGS) entry which is preliminary data.</text>
</comment>
<keyword evidence="7" id="KW-0479">Metal-binding</keyword>
<dbReference type="InterPro" id="IPR036390">
    <property type="entry name" value="WH_DNA-bd_sf"/>
</dbReference>
<evidence type="ECO:0000256" key="2">
    <source>
        <dbReference type="ARBA" id="ARBA00022491"/>
    </source>
</evidence>
<dbReference type="SUPFAM" id="SSF46785">
    <property type="entry name" value="Winged helix' DNA-binding domain"/>
    <property type="match status" value="1"/>
</dbReference>
<accession>A0A419EUT0</accession>
<keyword evidence="6" id="KW-0804">Transcription</keyword>
<dbReference type="Gene3D" id="1.10.10.10">
    <property type="entry name" value="Winged helix-like DNA-binding domain superfamily/Winged helix DNA-binding domain"/>
    <property type="match status" value="1"/>
</dbReference>
<keyword evidence="8" id="KW-0408">Iron</keyword>
<dbReference type="GO" id="GO:1900376">
    <property type="term" value="P:regulation of secondary metabolite biosynthetic process"/>
    <property type="evidence" value="ECO:0007669"/>
    <property type="project" value="TreeGrafter"/>
</dbReference>
<reference evidence="9 10" key="1">
    <citation type="journal article" date="2017" name="ISME J.">
        <title>Energy and carbon metabolisms in a deep terrestrial subsurface fluid microbial community.</title>
        <authorList>
            <person name="Momper L."/>
            <person name="Jungbluth S.P."/>
            <person name="Lee M.D."/>
            <person name="Amend J.P."/>
        </authorList>
    </citation>
    <scope>NUCLEOTIDE SEQUENCE [LARGE SCALE GENOMIC DNA]</scope>
    <source>
        <strain evidence="9">SURF_17</strain>
    </source>
</reference>
<evidence type="ECO:0000256" key="1">
    <source>
        <dbReference type="ARBA" id="ARBA00007957"/>
    </source>
</evidence>
<organism evidence="9 10">
    <name type="scientific">Candidatus Abyssobacteria bacterium SURF_17</name>
    <dbReference type="NCBI Taxonomy" id="2093361"/>
    <lineage>
        <taxon>Bacteria</taxon>
        <taxon>Pseudomonadati</taxon>
        <taxon>Candidatus Hydrogenedentota</taxon>
        <taxon>Candidatus Abyssobacteria</taxon>
    </lineage>
</organism>
<keyword evidence="5" id="KW-0238">DNA-binding</keyword>
<evidence type="ECO:0000313" key="9">
    <source>
        <dbReference type="EMBL" id="RJP68059.1"/>
    </source>
</evidence>
<keyword evidence="4" id="KW-0805">Transcription regulation</keyword>
<evidence type="ECO:0000256" key="4">
    <source>
        <dbReference type="ARBA" id="ARBA00023015"/>
    </source>
</evidence>
<feature type="binding site" evidence="7">
    <location>
        <position position="103"/>
    </location>
    <ligand>
        <name>Zn(2+)</name>
        <dbReference type="ChEBI" id="CHEBI:29105"/>
    </ligand>
</feature>
<dbReference type="Pfam" id="PF01475">
    <property type="entry name" value="FUR"/>
    <property type="match status" value="1"/>
</dbReference>
<feature type="binding site" evidence="7">
    <location>
        <position position="143"/>
    </location>
    <ligand>
        <name>Zn(2+)</name>
        <dbReference type="ChEBI" id="CHEBI:29105"/>
    </ligand>
</feature>
<dbReference type="CDD" id="cd07153">
    <property type="entry name" value="Fur_like"/>
    <property type="match status" value="1"/>
</dbReference>
<comment type="cofactor">
    <cofactor evidence="7">
        <name>Zn(2+)</name>
        <dbReference type="ChEBI" id="CHEBI:29105"/>
    </cofactor>
    <text evidence="7">Binds 1 zinc ion per subunit.</text>
</comment>
<dbReference type="Proteomes" id="UP000285961">
    <property type="component" value="Unassembled WGS sequence"/>
</dbReference>
<evidence type="ECO:0000256" key="8">
    <source>
        <dbReference type="PIRSR" id="PIRSR602481-2"/>
    </source>
</evidence>
<evidence type="ECO:0000256" key="7">
    <source>
        <dbReference type="PIRSR" id="PIRSR602481-1"/>
    </source>
</evidence>
<dbReference type="GO" id="GO:0003700">
    <property type="term" value="F:DNA-binding transcription factor activity"/>
    <property type="evidence" value="ECO:0007669"/>
    <property type="project" value="InterPro"/>
</dbReference>
<protein>
    <submittedName>
        <fullName evidence="9">Transcriptional repressor</fullName>
    </submittedName>
</protein>
<dbReference type="GO" id="GO:0045892">
    <property type="term" value="P:negative regulation of DNA-templated transcription"/>
    <property type="evidence" value="ECO:0007669"/>
    <property type="project" value="TreeGrafter"/>
</dbReference>
<evidence type="ECO:0000313" key="10">
    <source>
        <dbReference type="Proteomes" id="UP000285961"/>
    </source>
</evidence>
<evidence type="ECO:0000256" key="5">
    <source>
        <dbReference type="ARBA" id="ARBA00023125"/>
    </source>
</evidence>
<dbReference type="InterPro" id="IPR036388">
    <property type="entry name" value="WH-like_DNA-bd_sf"/>
</dbReference>
<comment type="cofactor">
    <cofactor evidence="8">
        <name>Mn(2+)</name>
        <dbReference type="ChEBI" id="CHEBI:29035"/>
    </cofactor>
    <cofactor evidence="8">
        <name>Fe(2+)</name>
        <dbReference type="ChEBI" id="CHEBI:29033"/>
    </cofactor>
    <text evidence="8">Binds 1 Mn(2+) or Fe(2+) ion per subunit.</text>
</comment>
<dbReference type="EMBL" id="QZKI01000095">
    <property type="protein sequence ID" value="RJP68059.1"/>
    <property type="molecule type" value="Genomic_DNA"/>
</dbReference>
<dbReference type="GO" id="GO:0008270">
    <property type="term" value="F:zinc ion binding"/>
    <property type="evidence" value="ECO:0007669"/>
    <property type="project" value="TreeGrafter"/>
</dbReference>
<feature type="binding site" evidence="7">
    <location>
        <position position="146"/>
    </location>
    <ligand>
        <name>Zn(2+)</name>
        <dbReference type="ChEBI" id="CHEBI:29105"/>
    </ligand>
</feature>
<keyword evidence="2" id="KW-0678">Repressor</keyword>
<dbReference type="InterPro" id="IPR043135">
    <property type="entry name" value="Fur_C"/>
</dbReference>
<evidence type="ECO:0000256" key="6">
    <source>
        <dbReference type="ARBA" id="ARBA00023163"/>
    </source>
</evidence>
<dbReference type="Gene3D" id="3.30.1490.190">
    <property type="match status" value="1"/>
</dbReference>
<keyword evidence="3 7" id="KW-0862">Zinc</keyword>
<proteinExistence type="inferred from homology"/>
<dbReference type="InterPro" id="IPR002481">
    <property type="entry name" value="FUR"/>
</dbReference>
<dbReference type="PANTHER" id="PTHR33202:SF8">
    <property type="entry name" value="PEROXIDE-RESPONSIVE REPRESSOR PERR"/>
    <property type="match status" value="1"/>
</dbReference>
<dbReference type="GO" id="GO:0000976">
    <property type="term" value="F:transcription cis-regulatory region binding"/>
    <property type="evidence" value="ECO:0007669"/>
    <property type="project" value="TreeGrafter"/>
</dbReference>
<feature type="binding site" evidence="7">
    <location>
        <position position="106"/>
    </location>
    <ligand>
        <name>Zn(2+)</name>
        <dbReference type="ChEBI" id="CHEBI:29105"/>
    </ligand>
</feature>
<comment type="similarity">
    <text evidence="1">Belongs to the Fur family.</text>
</comment>
<name>A0A419EUT0_9BACT</name>
<sequence length="155" mass="18363">MPERRDHALSISIAHFRRVCQEAGIRMTPQRLEIFREVARAQDHPSAEQVYKRVKPKMPNISLDTVYRTLATFEQCGLLSKLIVFEDHTRFDPNTSAHHHMVCTECRKVYDFSWPVFEKLELPRRARGWGIINDRQVQLMGLCKECLNRRERKDK</sequence>
<evidence type="ECO:0000256" key="3">
    <source>
        <dbReference type="ARBA" id="ARBA00022833"/>
    </source>
</evidence>
<dbReference type="AlphaFoldDB" id="A0A419EUT0"/>